<feature type="compositionally biased region" description="Low complexity" evidence="1">
    <location>
        <begin position="144"/>
        <end position="163"/>
    </location>
</feature>
<keyword evidence="2" id="KW-1185">Reference proteome</keyword>
<feature type="compositionally biased region" description="Low complexity" evidence="1">
    <location>
        <begin position="274"/>
        <end position="288"/>
    </location>
</feature>
<feature type="compositionally biased region" description="Low complexity" evidence="1">
    <location>
        <begin position="232"/>
        <end position="247"/>
    </location>
</feature>
<organism evidence="2 4">
    <name type="scientific">Macrostomum lignano</name>
    <dbReference type="NCBI Taxonomy" id="282301"/>
    <lineage>
        <taxon>Eukaryota</taxon>
        <taxon>Metazoa</taxon>
        <taxon>Spiralia</taxon>
        <taxon>Lophotrochozoa</taxon>
        <taxon>Platyhelminthes</taxon>
        <taxon>Rhabditophora</taxon>
        <taxon>Macrostomorpha</taxon>
        <taxon>Macrostomida</taxon>
        <taxon>Macrostomidae</taxon>
        <taxon>Macrostomum</taxon>
    </lineage>
</organism>
<protein>
    <submittedName>
        <fullName evidence="3 4">SPATA6 domain-containing protein</fullName>
    </submittedName>
</protein>
<dbReference type="PANTHER" id="PTHR14421:SF3">
    <property type="entry name" value="SPERMATOGENESIS-ASSOCIATED PROTEIN 1"/>
    <property type="match status" value="1"/>
</dbReference>
<accession>A0A1I8IF45</accession>
<dbReference type="AlphaFoldDB" id="A0A1I8IF45"/>
<dbReference type="WBParaSite" id="maker-uti_cns_0012096-snap-gene-0.2-mRNA-1">
    <property type="protein sequence ID" value="maker-uti_cns_0012096-snap-gene-0.2-mRNA-1"/>
    <property type="gene ID" value="maker-uti_cns_0012096-snap-gene-0.2"/>
</dbReference>
<feature type="compositionally biased region" description="Polar residues" evidence="1">
    <location>
        <begin position="126"/>
        <end position="138"/>
    </location>
</feature>
<name>A0A1I8IF45_9PLAT</name>
<evidence type="ECO:0000313" key="2">
    <source>
        <dbReference type="Proteomes" id="UP000095280"/>
    </source>
</evidence>
<dbReference type="WBParaSite" id="maker-uti_cns_0006956-snap-gene-0.5-mRNA-1">
    <property type="protein sequence ID" value="maker-uti_cns_0006956-snap-gene-0.5-mRNA-1"/>
    <property type="gene ID" value="maker-uti_cns_0006956-snap-gene-0.5"/>
</dbReference>
<sequence length="288" mass="32033">MDYESHPNRPPSEQMVDLHVYVVPPALWQERLHSAFNQIIGETVSAGFIRVFPESLLQQVRSDIERQLGYEIVPRNFVFCKSVGRCLTQVRSRQEKELKVKHFLPPHAYCPEIFVLDYDIARRSQSSSDGSIASNRSYPNHRALQQPQRSSRQQQQQPPLQQQNFDSPRQTVYHGRTPKVAHKGITGVYIGPYPMQSYPGLGSRPGTADSQSRSPVPFDSGLDMDYEELESKAQAAAAAAGASATGAEADDEDSLRSSPMPLPPPPPPPPPFDESPLTEPPSSTSERT</sequence>
<evidence type="ECO:0000313" key="3">
    <source>
        <dbReference type="WBParaSite" id="maker-uti_cns_0006956-snap-gene-0.5-mRNA-1"/>
    </source>
</evidence>
<evidence type="ECO:0000313" key="4">
    <source>
        <dbReference type="WBParaSite" id="maker-uti_cns_0012096-snap-gene-0.2-mRNA-1"/>
    </source>
</evidence>
<reference evidence="3 4" key="1">
    <citation type="submission" date="2016-11" db="UniProtKB">
        <authorList>
            <consortium name="WormBaseParasite"/>
        </authorList>
    </citation>
    <scope>IDENTIFICATION</scope>
</reference>
<dbReference type="PANTHER" id="PTHR14421">
    <property type="entry name" value="SPERMATOGENESIS-ASSOCIATED PROTEIN 1"/>
    <property type="match status" value="1"/>
</dbReference>
<feature type="region of interest" description="Disordered" evidence="1">
    <location>
        <begin position="126"/>
        <end position="179"/>
    </location>
</feature>
<feature type="region of interest" description="Disordered" evidence="1">
    <location>
        <begin position="200"/>
        <end position="288"/>
    </location>
</feature>
<dbReference type="InterPro" id="IPR039062">
    <property type="entry name" value="SPAT1"/>
</dbReference>
<feature type="compositionally biased region" description="Pro residues" evidence="1">
    <location>
        <begin position="260"/>
        <end position="273"/>
    </location>
</feature>
<evidence type="ECO:0000256" key="1">
    <source>
        <dbReference type="SAM" id="MobiDB-lite"/>
    </source>
</evidence>
<proteinExistence type="predicted"/>
<dbReference type="Proteomes" id="UP000095280">
    <property type="component" value="Unplaced"/>
</dbReference>